<dbReference type="NCBIfam" id="NF005305">
    <property type="entry name" value="PRK06836.1"/>
    <property type="match status" value="1"/>
</dbReference>
<dbReference type="SUPFAM" id="SSF53383">
    <property type="entry name" value="PLP-dependent transferases"/>
    <property type="match status" value="1"/>
</dbReference>
<dbReference type="Proteomes" id="UP000605201">
    <property type="component" value="Unassembled WGS sequence"/>
</dbReference>
<evidence type="ECO:0000256" key="1">
    <source>
        <dbReference type="RuleBase" id="RU000481"/>
    </source>
</evidence>
<proteinExistence type="inferred from homology"/>
<dbReference type="PROSITE" id="PS00105">
    <property type="entry name" value="AA_TRANSFER_CLASS_1"/>
    <property type="match status" value="1"/>
</dbReference>
<protein>
    <recommendedName>
        <fullName evidence="1">Aminotransferase</fullName>
        <ecNumber evidence="1">2.6.1.-</ecNumber>
    </recommendedName>
</protein>
<feature type="domain" description="Aminotransferase class I/classII large" evidence="2">
    <location>
        <begin position="35"/>
        <end position="380"/>
    </location>
</feature>
<keyword evidence="1" id="KW-0808">Transferase</keyword>
<dbReference type="EC" id="2.6.1.-" evidence="1"/>
<dbReference type="Gene3D" id="3.40.640.10">
    <property type="entry name" value="Type I PLP-dependent aspartate aminotransferase-like (Major domain)"/>
    <property type="match status" value="1"/>
</dbReference>
<dbReference type="Pfam" id="PF00155">
    <property type="entry name" value="Aminotran_1_2"/>
    <property type="match status" value="1"/>
</dbReference>
<dbReference type="EMBL" id="JACNIG010000391">
    <property type="protein sequence ID" value="MBC8434147.1"/>
    <property type="molecule type" value="Genomic_DNA"/>
</dbReference>
<organism evidence="3 4">
    <name type="scientific">Candidatus Desulfatibia vada</name>
    <dbReference type="NCBI Taxonomy" id="2841696"/>
    <lineage>
        <taxon>Bacteria</taxon>
        <taxon>Pseudomonadati</taxon>
        <taxon>Thermodesulfobacteriota</taxon>
        <taxon>Desulfobacteria</taxon>
        <taxon>Desulfobacterales</taxon>
        <taxon>Desulfobacterales incertae sedis</taxon>
        <taxon>Candidatus Desulfatibia</taxon>
    </lineage>
</organism>
<gene>
    <name evidence="3" type="ORF">H8D96_19745</name>
</gene>
<dbReference type="AlphaFoldDB" id="A0A8J6P5R3"/>
<sequence>MTIAKHISEMLSGSSWIRKMFEEGARLKSKHGAENVFDFSLGNPNLEPPDEFKAALREVAMTSETGIHGYMPNTGYPDVCKAVAAYLSKEQQVPVTANEVIMTCGAAGALNVILKALLDPGDEIITPVPGFVEYGFYAGNHGGVLKTVPTKPDFDLDLDAVSAAITSRTKAVLINSPNNPTGQIYSQQSLKKLGRLLQDKGIEFDRTLYLISDEPYRKIVFDGFEVPSILDCYQESIIASSYSKSISLAGERIGFLAVNPRAVYKTDLLGAMALANRILGFVNAPALMQRVVASIQEASVDISAYTRKRDLLCDGLADCGYEFIKPPGAFYLFPKTPVPDDVQFVQALQEELILTVPGSGFGGPGHFRIAFCVDDATIINAMPGFKRVMEKYK</sequence>
<dbReference type="CDD" id="cd00609">
    <property type="entry name" value="AAT_like"/>
    <property type="match status" value="1"/>
</dbReference>
<evidence type="ECO:0000259" key="2">
    <source>
        <dbReference type="Pfam" id="PF00155"/>
    </source>
</evidence>
<evidence type="ECO:0000313" key="3">
    <source>
        <dbReference type="EMBL" id="MBC8434147.1"/>
    </source>
</evidence>
<name>A0A8J6P5R3_9BACT</name>
<dbReference type="Gene3D" id="3.90.1150.10">
    <property type="entry name" value="Aspartate Aminotransferase, domain 1"/>
    <property type="match status" value="2"/>
</dbReference>
<comment type="similarity">
    <text evidence="1">Belongs to the class-I pyridoxal-phosphate-dependent aminotransferase family.</text>
</comment>
<dbReference type="InterPro" id="IPR004838">
    <property type="entry name" value="NHTrfase_class1_PyrdxlP-BS"/>
</dbReference>
<dbReference type="InterPro" id="IPR015422">
    <property type="entry name" value="PyrdxlP-dep_Trfase_small"/>
</dbReference>
<keyword evidence="1 3" id="KW-0032">Aminotransferase</keyword>
<accession>A0A8J6P5R3</accession>
<dbReference type="InterPro" id="IPR004839">
    <property type="entry name" value="Aminotransferase_I/II_large"/>
</dbReference>
<dbReference type="InterPro" id="IPR015421">
    <property type="entry name" value="PyrdxlP-dep_Trfase_major"/>
</dbReference>
<dbReference type="PANTHER" id="PTHR42691">
    <property type="entry name" value="ASPARTATE AMINOTRANSFERASE YHDR-RELATED"/>
    <property type="match status" value="1"/>
</dbReference>
<dbReference type="InterPro" id="IPR015424">
    <property type="entry name" value="PyrdxlP-dep_Trfase"/>
</dbReference>
<comment type="cofactor">
    <cofactor evidence="1">
        <name>pyridoxal 5'-phosphate</name>
        <dbReference type="ChEBI" id="CHEBI:597326"/>
    </cofactor>
</comment>
<reference evidence="3 4" key="1">
    <citation type="submission" date="2020-08" db="EMBL/GenBank/DDBJ databases">
        <title>Bridging the membrane lipid divide: bacteria of the FCB group superphylum have the potential to synthesize archaeal ether lipids.</title>
        <authorList>
            <person name="Villanueva L."/>
            <person name="Von Meijenfeldt F.A.B."/>
            <person name="Westbye A.B."/>
            <person name="Yadav S."/>
            <person name="Hopmans E.C."/>
            <person name="Dutilh B.E."/>
            <person name="Sinninghe Damste J.S."/>
        </authorList>
    </citation>
    <scope>NUCLEOTIDE SEQUENCE [LARGE SCALE GENOMIC DNA]</scope>
    <source>
        <strain evidence="3">NIOZ-UU17</strain>
    </source>
</reference>
<comment type="caution">
    <text evidence="3">The sequence shown here is derived from an EMBL/GenBank/DDBJ whole genome shotgun (WGS) entry which is preliminary data.</text>
</comment>
<evidence type="ECO:0000313" key="4">
    <source>
        <dbReference type="Proteomes" id="UP000605201"/>
    </source>
</evidence>
<dbReference type="PANTHER" id="PTHR42691:SF1">
    <property type="entry name" value="ASPARTATE AMINOTRANSFERASE YHDR-RELATED"/>
    <property type="match status" value="1"/>
</dbReference>
<dbReference type="GO" id="GO:0008483">
    <property type="term" value="F:transaminase activity"/>
    <property type="evidence" value="ECO:0007669"/>
    <property type="project" value="UniProtKB-KW"/>
</dbReference>
<dbReference type="GO" id="GO:0030170">
    <property type="term" value="F:pyridoxal phosphate binding"/>
    <property type="evidence" value="ECO:0007669"/>
    <property type="project" value="InterPro"/>
</dbReference>